<evidence type="ECO:0000313" key="1">
    <source>
        <dbReference type="EMBL" id="KZB94120.1"/>
    </source>
</evidence>
<name>A0A175Y2A7_9SPHN</name>
<evidence type="ECO:0000313" key="2">
    <source>
        <dbReference type="Proteomes" id="UP000078460"/>
    </source>
</evidence>
<dbReference type="Proteomes" id="UP000078460">
    <property type="component" value="Unassembled WGS sequence"/>
</dbReference>
<dbReference type="AlphaFoldDB" id="A0A175Y2A7"/>
<dbReference type="EMBL" id="LQCK02000045">
    <property type="protein sequence ID" value="KZB94120.1"/>
    <property type="molecule type" value="Genomic_DNA"/>
</dbReference>
<gene>
    <name evidence="1" type="ORF">AVM11_08955</name>
</gene>
<protein>
    <submittedName>
        <fullName evidence="1">Uncharacterized protein</fullName>
    </submittedName>
</protein>
<reference evidence="1" key="1">
    <citation type="submission" date="2016-03" db="EMBL/GenBank/DDBJ databases">
        <title>Sphingomonas melonis TY, whole genome shotgun sequencing.</title>
        <authorList>
            <person name="Wang H."/>
            <person name="Zhu P."/>
        </authorList>
    </citation>
    <scope>NUCLEOTIDE SEQUENCE [LARGE SCALE GENOMIC DNA]</scope>
    <source>
        <strain evidence="1">TY</strain>
    </source>
</reference>
<accession>A0A175Y2A7</accession>
<keyword evidence="2" id="KW-1185">Reference proteome</keyword>
<dbReference type="STRING" id="621456.BJP26_00420"/>
<dbReference type="KEGG" id="smy:BJP26_00420"/>
<organism evidence="1 2">
    <name type="scientific">Sphingomonas melonis TY</name>
    <dbReference type="NCBI Taxonomy" id="621456"/>
    <lineage>
        <taxon>Bacteria</taxon>
        <taxon>Pseudomonadati</taxon>
        <taxon>Pseudomonadota</taxon>
        <taxon>Alphaproteobacteria</taxon>
        <taxon>Sphingomonadales</taxon>
        <taxon>Sphingomonadaceae</taxon>
        <taxon>Sphingomonas</taxon>
    </lineage>
</organism>
<comment type="caution">
    <text evidence="1">The sequence shown here is derived from an EMBL/GenBank/DDBJ whole genome shotgun (WGS) entry which is preliminary data.</text>
</comment>
<sequence length="188" mass="20459">MTDLPPIGATEFAGIAAIAEQLRDARAAGDQRLVDEGKMTASVAADRLRVATALAADWRRVADCSPRPSQSADDAEILAMLSQALPAAIGRRDKAYKALAAGAPHYRHYDLDELYALCARLACFSETVQDDIVEYVRPWLQAQNVASGLAAMLWWQQRTGAESIHFLVDTTIALREQAARQATIRHAA</sequence>
<dbReference type="RefSeq" id="WP_062125905.1">
    <property type="nucleotide sequence ID" value="NZ_CP017578.1"/>
</dbReference>
<proteinExistence type="predicted"/>